<evidence type="ECO:0000256" key="3">
    <source>
        <dbReference type="ARBA" id="ARBA00022448"/>
    </source>
</evidence>
<feature type="transmembrane region" description="Helical" evidence="9">
    <location>
        <begin position="235"/>
        <end position="253"/>
    </location>
</feature>
<feature type="transmembrane region" description="Helical" evidence="9">
    <location>
        <begin position="290"/>
        <end position="310"/>
    </location>
</feature>
<dbReference type="PANTHER" id="PTHR43029:SF10">
    <property type="entry name" value="AMMONIUM TRANSPORTER MEP2"/>
    <property type="match status" value="1"/>
</dbReference>
<feature type="transmembrane region" description="Helical" evidence="9">
    <location>
        <begin position="316"/>
        <end position="337"/>
    </location>
</feature>
<accession>A0A4V0HA88</accession>
<feature type="transmembrane region" description="Helical" evidence="9">
    <location>
        <begin position="177"/>
        <end position="195"/>
    </location>
</feature>
<dbReference type="InterPro" id="IPR029020">
    <property type="entry name" value="Ammonium/urea_transptr"/>
</dbReference>
<gene>
    <name evidence="11" type="primary">amt</name>
    <name evidence="11" type="ORF">NCTC10924_01269</name>
</gene>
<keyword evidence="6 9" id="KW-0472">Membrane</keyword>
<dbReference type="OrthoDB" id="9814202at2"/>
<organism evidence="11 12">
    <name type="scientific">Streptococcus porcinus</name>
    <dbReference type="NCBI Taxonomy" id="1340"/>
    <lineage>
        <taxon>Bacteria</taxon>
        <taxon>Bacillati</taxon>
        <taxon>Bacillota</taxon>
        <taxon>Bacilli</taxon>
        <taxon>Lactobacillales</taxon>
        <taxon>Streptococcaceae</taxon>
        <taxon>Streptococcus</taxon>
    </lineage>
</organism>
<evidence type="ECO:0000256" key="9">
    <source>
        <dbReference type="SAM" id="Phobius"/>
    </source>
</evidence>
<feature type="transmembrane region" description="Helical" evidence="9">
    <location>
        <begin position="75"/>
        <end position="97"/>
    </location>
</feature>
<evidence type="ECO:0000256" key="4">
    <source>
        <dbReference type="ARBA" id="ARBA00022692"/>
    </source>
</evidence>
<dbReference type="RefSeq" id="WP_093959073.1">
    <property type="nucleotide sequence ID" value="NZ_FZQN01000003.1"/>
</dbReference>
<evidence type="ECO:0000256" key="2">
    <source>
        <dbReference type="ARBA" id="ARBA00005887"/>
    </source>
</evidence>
<keyword evidence="5 9" id="KW-1133">Transmembrane helix</keyword>
<keyword evidence="7" id="KW-0924">Ammonia transport</keyword>
<sequence length="344" mass="37614">MFLLICILVMWLMIFGVALIYVSSLSPELSSSIIYRFQLIVLVSSFVWILFAFGLTFKGAFWSPFFSHPLHFNSILNLLFQLCFCLYAIVMLIGSVIDRMSTSLLLKVAILWMLLVYCPLAFLVWNPDGFLASIGVRDFSGGMVVHLSAGLSSLILAKQAGKTPHQHPQEIQVKWQFLGVLLVTFGWFGFNAGPAGDFNQLAVTAILNTFIAIISGGISFSIAEYILERKHTLPVLLNGTVLGLVTSTAGVGFVSPLQMVFICFFASFGTYALSFFVVKYLDVDDVVDSFAMNGIGGFLGSLGVICFDLSSLLPQLLSLVITILLSVAGTYLIASLLHPSNKLK</sequence>
<dbReference type="InterPro" id="IPR001905">
    <property type="entry name" value="Ammonium_transpt"/>
</dbReference>
<evidence type="ECO:0000256" key="1">
    <source>
        <dbReference type="ARBA" id="ARBA00004141"/>
    </source>
</evidence>
<evidence type="ECO:0000256" key="6">
    <source>
        <dbReference type="ARBA" id="ARBA00023136"/>
    </source>
</evidence>
<protein>
    <recommendedName>
        <fullName evidence="8">Ammonium transporter</fullName>
    </recommendedName>
</protein>
<evidence type="ECO:0000256" key="7">
    <source>
        <dbReference type="ARBA" id="ARBA00023177"/>
    </source>
</evidence>
<feature type="transmembrane region" description="Helical" evidence="9">
    <location>
        <begin position="104"/>
        <end position="127"/>
    </location>
</feature>
<dbReference type="Gene3D" id="1.10.3430.10">
    <property type="entry name" value="Ammonium transporter AmtB like domains"/>
    <property type="match status" value="1"/>
</dbReference>
<feature type="transmembrane region" description="Helical" evidence="9">
    <location>
        <begin position="259"/>
        <end position="278"/>
    </location>
</feature>
<evidence type="ECO:0000313" key="12">
    <source>
        <dbReference type="Proteomes" id="UP000306241"/>
    </source>
</evidence>
<dbReference type="GO" id="GO:0005886">
    <property type="term" value="C:plasma membrane"/>
    <property type="evidence" value="ECO:0007669"/>
    <property type="project" value="TreeGrafter"/>
</dbReference>
<dbReference type="Proteomes" id="UP000306241">
    <property type="component" value="Chromosome"/>
</dbReference>
<reference evidence="11 12" key="1">
    <citation type="submission" date="2019-05" db="EMBL/GenBank/DDBJ databases">
        <authorList>
            <consortium name="Pathogen Informatics"/>
        </authorList>
    </citation>
    <scope>NUCLEOTIDE SEQUENCE [LARGE SCALE GENOMIC DNA]</scope>
    <source>
        <strain evidence="11 12">NCTC10924</strain>
    </source>
</reference>
<feature type="transmembrane region" description="Helical" evidence="9">
    <location>
        <begin position="201"/>
        <end position="223"/>
    </location>
</feature>
<feature type="transmembrane region" description="Helical" evidence="9">
    <location>
        <begin position="139"/>
        <end position="157"/>
    </location>
</feature>
<feature type="transmembrane region" description="Helical" evidence="9">
    <location>
        <begin position="37"/>
        <end position="55"/>
    </location>
</feature>
<dbReference type="GO" id="GO:0008519">
    <property type="term" value="F:ammonium channel activity"/>
    <property type="evidence" value="ECO:0007669"/>
    <property type="project" value="InterPro"/>
</dbReference>
<name>A0A4V0HA88_STRPO</name>
<dbReference type="PANTHER" id="PTHR43029">
    <property type="entry name" value="AMMONIUM TRANSPORTER MEP2"/>
    <property type="match status" value="1"/>
</dbReference>
<dbReference type="EMBL" id="LR594052">
    <property type="protein sequence ID" value="VTT44873.1"/>
    <property type="molecule type" value="Genomic_DNA"/>
</dbReference>
<feature type="domain" description="Ammonium transporter AmtB-like" evidence="10">
    <location>
        <begin position="2"/>
        <end position="311"/>
    </location>
</feature>
<comment type="subcellular location">
    <subcellularLocation>
        <location evidence="1">Membrane</location>
        <topology evidence="1">Multi-pass membrane protein</topology>
    </subcellularLocation>
</comment>
<dbReference type="AlphaFoldDB" id="A0A4V0HA88"/>
<evidence type="ECO:0000256" key="8">
    <source>
        <dbReference type="ARBA" id="ARBA00050025"/>
    </source>
</evidence>
<evidence type="ECO:0000259" key="10">
    <source>
        <dbReference type="Pfam" id="PF00909"/>
    </source>
</evidence>
<proteinExistence type="inferred from homology"/>
<evidence type="ECO:0000313" key="11">
    <source>
        <dbReference type="EMBL" id="VTT44873.1"/>
    </source>
</evidence>
<dbReference type="InterPro" id="IPR024041">
    <property type="entry name" value="NH4_transpt_AmtB-like_dom"/>
</dbReference>
<keyword evidence="4 9" id="KW-0812">Transmembrane</keyword>
<comment type="similarity">
    <text evidence="2">Belongs to the ammonia transporter channel (TC 1.A.11.2) family.</text>
</comment>
<dbReference type="SUPFAM" id="SSF111352">
    <property type="entry name" value="Ammonium transporter"/>
    <property type="match status" value="1"/>
</dbReference>
<evidence type="ECO:0000256" key="5">
    <source>
        <dbReference type="ARBA" id="ARBA00022989"/>
    </source>
</evidence>
<keyword evidence="3" id="KW-0813">Transport</keyword>
<feature type="transmembrane region" description="Helical" evidence="9">
    <location>
        <begin position="6"/>
        <end position="25"/>
    </location>
</feature>
<dbReference type="Pfam" id="PF00909">
    <property type="entry name" value="Ammonium_transp"/>
    <property type="match status" value="1"/>
</dbReference>